<evidence type="ECO:0000256" key="6">
    <source>
        <dbReference type="ARBA" id="ARBA00023136"/>
    </source>
</evidence>
<evidence type="ECO:0000256" key="5">
    <source>
        <dbReference type="ARBA" id="ARBA00023077"/>
    </source>
</evidence>
<keyword evidence="5 9" id="KW-0798">TonB box</keyword>
<dbReference type="Pfam" id="PF00593">
    <property type="entry name" value="TonB_dep_Rec_b-barrel"/>
    <property type="match status" value="1"/>
</dbReference>
<evidence type="ECO:0000256" key="2">
    <source>
        <dbReference type="ARBA" id="ARBA00022448"/>
    </source>
</evidence>
<evidence type="ECO:0000313" key="14">
    <source>
        <dbReference type="Proteomes" id="UP001203512"/>
    </source>
</evidence>
<dbReference type="RefSeq" id="WP_247230361.1">
    <property type="nucleotide sequence ID" value="NZ_JALKHS010000006.1"/>
</dbReference>
<accession>A0ABT0DUG0</accession>
<evidence type="ECO:0000256" key="1">
    <source>
        <dbReference type="ARBA" id="ARBA00004571"/>
    </source>
</evidence>
<evidence type="ECO:0000256" key="4">
    <source>
        <dbReference type="ARBA" id="ARBA00022692"/>
    </source>
</evidence>
<evidence type="ECO:0000256" key="9">
    <source>
        <dbReference type="RuleBase" id="RU003357"/>
    </source>
</evidence>
<evidence type="ECO:0000256" key="8">
    <source>
        <dbReference type="PROSITE-ProRule" id="PRU01360"/>
    </source>
</evidence>
<dbReference type="SUPFAM" id="SSF56935">
    <property type="entry name" value="Porins"/>
    <property type="match status" value="1"/>
</dbReference>
<protein>
    <submittedName>
        <fullName evidence="13">TonB-dependent receptor</fullName>
    </submittedName>
</protein>
<dbReference type="Proteomes" id="UP001203512">
    <property type="component" value="Unassembled WGS sequence"/>
</dbReference>
<dbReference type="PROSITE" id="PS52016">
    <property type="entry name" value="TONB_DEPENDENT_REC_3"/>
    <property type="match status" value="1"/>
</dbReference>
<keyword evidence="3 8" id="KW-1134">Transmembrane beta strand</keyword>
<feature type="domain" description="TonB-dependent receptor-like beta-barrel" evidence="11">
    <location>
        <begin position="243"/>
        <end position="785"/>
    </location>
</feature>
<keyword evidence="4 8" id="KW-0812">Transmembrane</keyword>
<dbReference type="InterPro" id="IPR000531">
    <property type="entry name" value="Beta-barrel_TonB"/>
</dbReference>
<dbReference type="Gene3D" id="2.40.170.20">
    <property type="entry name" value="TonB-dependent receptor, beta-barrel domain"/>
    <property type="match status" value="1"/>
</dbReference>
<keyword evidence="13" id="KW-0675">Receptor</keyword>
<dbReference type="InterPro" id="IPR036942">
    <property type="entry name" value="Beta-barrel_TonB_sf"/>
</dbReference>
<sequence>MSSSSKSIPSFLALGCVSAIAFASTAHAQDGAPGPKLGGMTVTDTAIDASEVKVERAESPKYVRPLLDTPQTITVIGNQTIKEQNLLTLRDVLSTIPGITFGAGEGGGGYGDSINLRGQSANTDISIDGVRDSAQYSRTDPFNIEQIEVTNGANSVFGGSGAIGGNINIVTKRPTGRDETLVQAGIGTSDYYRATIDSNVRVSDRIAVRLNAMYHENDVPARQIDRYKRWGIAPSIKLGVDGPTSLTLLYTHQQDKNTPLYGVPYYNNGLYDGPLPGVAYGGYYGYRNLDRQNQKVDHVTAIFDHQFSDLLSIRNLSRWQRVEQNLTVAPPQGTFCLASTGLTPTGGACTVDLDTRTGSGQVFNITIPAGYYAPSGPRGNFRNSVNQSLYNQLDLTFNIPGGHTLVIGTSAQQEDYNLVSGNALRTPTGVSPYAFDPSAPLATAHLPYINIANPNEVIPGPALAGATYGSNVFTGPVNYTQTGYQNGDTFNIAAYGFAAVKIFDQLEINGGVRYEHNRARFRSDTVTPSGVPIPAGQATRYLTGARQNATDNLFSYRVGIVFKPVENASLYVAYANSKNPTSTSVRSGCGLLITGTGGANDPCDAKPEQAVNYEIGGKIDLFDAQLQLTAAIFRNERTNFRVASNDPFIGTLPVNDGRNRVNGITLGATGNITDAWTIFANYTYLDSEVIQSISDYQKNLGVLDPQAGNPMTNTPKHSGSLFTTYTLPFGLQLGYGLTYQGSFYLNNARTTPTTVLYKSDDYLVHRAMLSYPITEKFSAQLNVQNFTNEKYFTSIRNNGWANPGEGRSWVLTLGYKL</sequence>
<evidence type="ECO:0000256" key="7">
    <source>
        <dbReference type="ARBA" id="ARBA00023237"/>
    </source>
</evidence>
<feature type="chain" id="PRO_5046860326" evidence="10">
    <location>
        <begin position="29"/>
        <end position="817"/>
    </location>
</feature>
<dbReference type="PANTHER" id="PTHR32552">
    <property type="entry name" value="FERRICHROME IRON RECEPTOR-RELATED"/>
    <property type="match status" value="1"/>
</dbReference>
<organism evidence="13 14">
    <name type="scientific">Sphingobium agri</name>
    <dbReference type="NCBI Taxonomy" id="2933566"/>
    <lineage>
        <taxon>Bacteria</taxon>
        <taxon>Pseudomonadati</taxon>
        <taxon>Pseudomonadota</taxon>
        <taxon>Alphaproteobacteria</taxon>
        <taxon>Sphingomonadales</taxon>
        <taxon>Sphingomonadaceae</taxon>
        <taxon>Sphingobium</taxon>
    </lineage>
</organism>
<evidence type="ECO:0000256" key="10">
    <source>
        <dbReference type="SAM" id="SignalP"/>
    </source>
</evidence>
<comment type="caution">
    <text evidence="13">The sequence shown here is derived from an EMBL/GenBank/DDBJ whole genome shotgun (WGS) entry which is preliminary data.</text>
</comment>
<dbReference type="PANTHER" id="PTHR32552:SF83">
    <property type="entry name" value="BLR3904 PROTEIN"/>
    <property type="match status" value="1"/>
</dbReference>
<dbReference type="Gene3D" id="2.170.130.10">
    <property type="entry name" value="TonB-dependent receptor, plug domain"/>
    <property type="match status" value="1"/>
</dbReference>
<dbReference type="InterPro" id="IPR012910">
    <property type="entry name" value="Plug_dom"/>
</dbReference>
<evidence type="ECO:0000313" key="13">
    <source>
        <dbReference type="EMBL" id="MCK0530758.1"/>
    </source>
</evidence>
<gene>
    <name evidence="13" type="ORF">MU848_04065</name>
</gene>
<name>A0ABT0DUG0_9SPHN</name>
<dbReference type="CDD" id="cd01347">
    <property type="entry name" value="ligand_gated_channel"/>
    <property type="match status" value="1"/>
</dbReference>
<keyword evidence="14" id="KW-1185">Reference proteome</keyword>
<keyword evidence="10" id="KW-0732">Signal</keyword>
<reference evidence="13 14" key="1">
    <citation type="submission" date="2022-04" db="EMBL/GenBank/DDBJ databases">
        <authorList>
            <person name="Huq M.A."/>
        </authorList>
    </citation>
    <scope>NUCLEOTIDE SEQUENCE [LARGE SCALE GENOMIC DNA]</scope>
    <source>
        <strain evidence="13 14">MAH-33</strain>
    </source>
</reference>
<dbReference type="InterPro" id="IPR037066">
    <property type="entry name" value="Plug_dom_sf"/>
</dbReference>
<feature type="signal peptide" evidence="10">
    <location>
        <begin position="1"/>
        <end position="28"/>
    </location>
</feature>
<evidence type="ECO:0000259" key="12">
    <source>
        <dbReference type="Pfam" id="PF07715"/>
    </source>
</evidence>
<keyword evidence="6 8" id="KW-0472">Membrane</keyword>
<keyword evidence="7 8" id="KW-0998">Cell outer membrane</keyword>
<dbReference type="EMBL" id="JALKHS010000006">
    <property type="protein sequence ID" value="MCK0530758.1"/>
    <property type="molecule type" value="Genomic_DNA"/>
</dbReference>
<dbReference type="Pfam" id="PF07715">
    <property type="entry name" value="Plug"/>
    <property type="match status" value="1"/>
</dbReference>
<comment type="subcellular location">
    <subcellularLocation>
        <location evidence="1 8">Cell outer membrane</location>
        <topology evidence="1 8">Multi-pass membrane protein</topology>
    </subcellularLocation>
</comment>
<comment type="similarity">
    <text evidence="8 9">Belongs to the TonB-dependent receptor family.</text>
</comment>
<dbReference type="InterPro" id="IPR039426">
    <property type="entry name" value="TonB-dep_rcpt-like"/>
</dbReference>
<evidence type="ECO:0000256" key="3">
    <source>
        <dbReference type="ARBA" id="ARBA00022452"/>
    </source>
</evidence>
<evidence type="ECO:0000259" key="11">
    <source>
        <dbReference type="Pfam" id="PF00593"/>
    </source>
</evidence>
<feature type="domain" description="TonB-dependent receptor plug" evidence="12">
    <location>
        <begin position="66"/>
        <end position="165"/>
    </location>
</feature>
<proteinExistence type="inferred from homology"/>
<keyword evidence="2 8" id="KW-0813">Transport</keyword>